<dbReference type="AlphaFoldDB" id="A0A7J6LKW7"/>
<gene>
    <name evidence="2" type="ORF">FOZ61_004392</name>
</gene>
<feature type="transmembrane region" description="Helical" evidence="1">
    <location>
        <begin position="188"/>
        <end position="208"/>
    </location>
</feature>
<sequence length="336" mass="37178">MGSLYVRFKRIVGSFCSTSPALAFAALFTTWLWLAAAHREAWVECTPVDSHQVALDWGLLPVNHTEAAKVDIRLRVGLMEMSFLIHTGTTLESSGSAQDDLAPSIEKGKSLIEGYVLRTLSHNCRGWEETDWSLFKSRSRAFVDAAKAAIGNWSSSPNVLTSPQRLLARAQRGCPHRRRLHTIGNICYTGILAVVLCLMLTVIGLLYISAQKVHVIGVFVTSVAACILSIAVCLLYTLYVTHPSTQGICPTLGSIDTLESLSRRHYSLAQIATWKPRRLGYCFALSWAACCLTFLIAIIAYRRFTRAQKKRMKANDGSIDEDDAAFDDPSQRLLPL</sequence>
<evidence type="ECO:0000313" key="2">
    <source>
        <dbReference type="EMBL" id="KAF4659914.1"/>
    </source>
</evidence>
<protein>
    <submittedName>
        <fullName evidence="2">Uncharacterized protein</fullName>
    </submittedName>
</protein>
<keyword evidence="1" id="KW-0812">Transmembrane</keyword>
<dbReference type="Proteomes" id="UP000570595">
    <property type="component" value="Unassembled WGS sequence"/>
</dbReference>
<feature type="transmembrane region" description="Helical" evidence="1">
    <location>
        <begin position="278"/>
        <end position="301"/>
    </location>
</feature>
<proteinExistence type="predicted"/>
<comment type="caution">
    <text evidence="2">The sequence shown here is derived from an EMBL/GenBank/DDBJ whole genome shotgun (WGS) entry which is preliminary data.</text>
</comment>
<reference evidence="2 3" key="1">
    <citation type="submission" date="2020-04" db="EMBL/GenBank/DDBJ databases">
        <title>Perkinsus olseni comparative genomics.</title>
        <authorList>
            <person name="Bogema D.R."/>
        </authorList>
    </citation>
    <scope>NUCLEOTIDE SEQUENCE [LARGE SCALE GENOMIC DNA]</scope>
    <source>
        <strain evidence="2">ATCC PRA-179</strain>
    </source>
</reference>
<organism evidence="2 3">
    <name type="scientific">Perkinsus olseni</name>
    <name type="common">Perkinsus atlanticus</name>
    <dbReference type="NCBI Taxonomy" id="32597"/>
    <lineage>
        <taxon>Eukaryota</taxon>
        <taxon>Sar</taxon>
        <taxon>Alveolata</taxon>
        <taxon>Perkinsozoa</taxon>
        <taxon>Perkinsea</taxon>
        <taxon>Perkinsida</taxon>
        <taxon>Perkinsidae</taxon>
        <taxon>Perkinsus</taxon>
    </lineage>
</organism>
<dbReference type="Gene3D" id="1.20.140.150">
    <property type="match status" value="1"/>
</dbReference>
<keyword evidence="1" id="KW-1133">Transmembrane helix</keyword>
<evidence type="ECO:0000313" key="3">
    <source>
        <dbReference type="Proteomes" id="UP000570595"/>
    </source>
</evidence>
<evidence type="ECO:0000256" key="1">
    <source>
        <dbReference type="SAM" id="Phobius"/>
    </source>
</evidence>
<keyword evidence="1" id="KW-0472">Membrane</keyword>
<accession>A0A7J6LKW7</accession>
<feature type="transmembrane region" description="Helical" evidence="1">
    <location>
        <begin position="215"/>
        <end position="238"/>
    </location>
</feature>
<name>A0A7J6LKW7_PEROL</name>
<dbReference type="EMBL" id="JABAHT010000250">
    <property type="protein sequence ID" value="KAF4659914.1"/>
    <property type="molecule type" value="Genomic_DNA"/>
</dbReference>
<dbReference type="OrthoDB" id="418373at2759"/>